<feature type="transmembrane region" description="Helical" evidence="6">
    <location>
        <begin position="140"/>
        <end position="160"/>
    </location>
</feature>
<evidence type="ECO:0000313" key="7">
    <source>
        <dbReference type="EMBL" id="VTJ57380.1"/>
    </source>
</evidence>
<keyword evidence="3 6" id="KW-0812">Transmembrane</keyword>
<gene>
    <name evidence="7" type="ORF">MONAX_5E006167</name>
</gene>
<dbReference type="InterPro" id="IPR007237">
    <property type="entry name" value="CD20-like"/>
</dbReference>
<dbReference type="AlphaFoldDB" id="A0A5E4AK76"/>
<evidence type="ECO:0000256" key="3">
    <source>
        <dbReference type="ARBA" id="ARBA00022692"/>
    </source>
</evidence>
<evidence type="ECO:0000256" key="6">
    <source>
        <dbReference type="SAM" id="Phobius"/>
    </source>
</evidence>
<dbReference type="EMBL" id="CABDUW010000080">
    <property type="protein sequence ID" value="VTJ57380.1"/>
    <property type="molecule type" value="Genomic_DNA"/>
</dbReference>
<dbReference type="GO" id="GO:0005886">
    <property type="term" value="C:plasma membrane"/>
    <property type="evidence" value="ECO:0007669"/>
    <property type="project" value="TreeGrafter"/>
</dbReference>
<feature type="transmembrane region" description="Helical" evidence="6">
    <location>
        <begin position="181"/>
        <end position="201"/>
    </location>
</feature>
<keyword evidence="5 6" id="KW-0472">Membrane</keyword>
<comment type="similarity">
    <text evidence="2">Belongs to the MS4A family.</text>
</comment>
<dbReference type="InterPro" id="IPR030417">
    <property type="entry name" value="MS4A"/>
</dbReference>
<sequence length="295" mass="31245">MSPPASGIPVGKHLRSLSRKTSFLQQRIGDRSKRDVVAAGRASMNSTTPAGLMANSVFVVAPHNGYPVLPGAVSQVPLYPNNQPQVHLIPGNPSSFVSSVNGLVPHRVLKEGKVLGALQILIGLVHIGLGSIMATVLSGYYVSISFYGGFPFWGGIWFIISGSFSVAAENQPNSSCVLNSSVGLNIFSAICSAVGIILFITDISLVRTYADLNYYPPYYNWGVNPGVAISAVLLLFCLLEFCVACTSSHFGCQLACCHYNNVGTVIPNVYATNPVVIPEPPNSVPSYSNVGQGPK</sequence>
<comment type="subcellular location">
    <subcellularLocation>
        <location evidence="1">Membrane</location>
        <topology evidence="1">Multi-pass membrane protein</topology>
    </subcellularLocation>
</comment>
<evidence type="ECO:0000313" key="8">
    <source>
        <dbReference type="Proteomes" id="UP000335636"/>
    </source>
</evidence>
<protein>
    <submittedName>
        <fullName evidence="7">Uncharacterized protein</fullName>
    </submittedName>
</protein>
<dbReference type="PANTHER" id="PTHR23320:SF155">
    <property type="entry name" value="MEMBRANE-SPANNING 4-DOMAINS SUBFAMILY A MEMBER 8"/>
    <property type="match status" value="1"/>
</dbReference>
<dbReference type="PANTHER" id="PTHR23320">
    <property type="entry name" value="MEMBRANE-SPANNING 4-DOMAINS SUBFAMILY A MS4A -RELATED"/>
    <property type="match status" value="1"/>
</dbReference>
<feature type="transmembrane region" description="Helical" evidence="6">
    <location>
        <begin position="114"/>
        <end position="134"/>
    </location>
</feature>
<comment type="caution">
    <text evidence="7">The sequence shown here is derived from an EMBL/GenBank/DDBJ whole genome shotgun (WGS) entry which is preliminary data.</text>
</comment>
<evidence type="ECO:0000256" key="1">
    <source>
        <dbReference type="ARBA" id="ARBA00004141"/>
    </source>
</evidence>
<dbReference type="Pfam" id="PF04103">
    <property type="entry name" value="CD20"/>
    <property type="match status" value="1"/>
</dbReference>
<evidence type="ECO:0000256" key="4">
    <source>
        <dbReference type="ARBA" id="ARBA00022989"/>
    </source>
</evidence>
<evidence type="ECO:0000256" key="2">
    <source>
        <dbReference type="ARBA" id="ARBA00009565"/>
    </source>
</evidence>
<keyword evidence="4 6" id="KW-1133">Transmembrane helix</keyword>
<organism evidence="7 8">
    <name type="scientific">Marmota monax</name>
    <name type="common">Woodchuck</name>
    <dbReference type="NCBI Taxonomy" id="9995"/>
    <lineage>
        <taxon>Eukaryota</taxon>
        <taxon>Metazoa</taxon>
        <taxon>Chordata</taxon>
        <taxon>Craniata</taxon>
        <taxon>Vertebrata</taxon>
        <taxon>Euteleostomi</taxon>
        <taxon>Mammalia</taxon>
        <taxon>Eutheria</taxon>
        <taxon>Euarchontoglires</taxon>
        <taxon>Glires</taxon>
        <taxon>Rodentia</taxon>
        <taxon>Sciuromorpha</taxon>
        <taxon>Sciuridae</taxon>
        <taxon>Xerinae</taxon>
        <taxon>Marmotini</taxon>
        <taxon>Marmota</taxon>
    </lineage>
</organism>
<name>A0A5E4AK76_MARMO</name>
<feature type="transmembrane region" description="Helical" evidence="6">
    <location>
        <begin position="221"/>
        <end position="243"/>
    </location>
</feature>
<dbReference type="Proteomes" id="UP000335636">
    <property type="component" value="Unassembled WGS sequence"/>
</dbReference>
<keyword evidence="8" id="KW-1185">Reference proteome</keyword>
<evidence type="ECO:0000256" key="5">
    <source>
        <dbReference type="ARBA" id="ARBA00023136"/>
    </source>
</evidence>
<reference evidence="7" key="1">
    <citation type="submission" date="2019-04" db="EMBL/GenBank/DDBJ databases">
        <authorList>
            <person name="Alioto T."/>
            <person name="Alioto T."/>
        </authorList>
    </citation>
    <scope>NUCLEOTIDE SEQUENCE [LARGE SCALE GENOMIC DNA]</scope>
</reference>
<accession>A0A5E4AK76</accession>
<dbReference type="GO" id="GO:0007166">
    <property type="term" value="P:cell surface receptor signaling pathway"/>
    <property type="evidence" value="ECO:0007669"/>
    <property type="project" value="TreeGrafter"/>
</dbReference>
<proteinExistence type="inferred from homology"/>